<feature type="region of interest" description="Disordered" evidence="1">
    <location>
        <begin position="89"/>
        <end position="173"/>
    </location>
</feature>
<gene>
    <name evidence="2" type="ORF">GCM10010260_17260</name>
</gene>
<dbReference type="EMBL" id="BMTD01000003">
    <property type="protein sequence ID" value="GGU85104.1"/>
    <property type="molecule type" value="Genomic_DNA"/>
</dbReference>
<evidence type="ECO:0000256" key="1">
    <source>
        <dbReference type="SAM" id="MobiDB-lite"/>
    </source>
</evidence>
<feature type="compositionally biased region" description="Basic and acidic residues" evidence="1">
    <location>
        <begin position="89"/>
        <end position="116"/>
    </location>
</feature>
<sequence>MTTVVSGEIGGLVTRADEFGVSVQQNRGLDFSRVHVGEQRGAHPRPFPRRLPVLGGREQRHPLTARGGLLDDVAQHVVAAVPVDHDQRVDARAAQRRRDVPDHRMKGHGGDADGPRPVRVLVRAGDRHRRKEVHRVRGGDLPRHGAGDERVGRQGKERPVLLEAPYGKDGDLC</sequence>
<keyword evidence="3" id="KW-1185">Reference proteome</keyword>
<proteinExistence type="predicted"/>
<comment type="caution">
    <text evidence="2">The sequence shown here is derived from an EMBL/GenBank/DDBJ whole genome shotgun (WGS) entry which is preliminary data.</text>
</comment>
<accession>A0A918I7W3</accession>
<reference evidence="2" key="1">
    <citation type="journal article" date="2014" name="Int. J. Syst. Evol. Microbiol.">
        <title>Complete genome sequence of Corynebacterium casei LMG S-19264T (=DSM 44701T), isolated from a smear-ripened cheese.</title>
        <authorList>
            <consortium name="US DOE Joint Genome Institute (JGI-PGF)"/>
            <person name="Walter F."/>
            <person name="Albersmeier A."/>
            <person name="Kalinowski J."/>
            <person name="Ruckert C."/>
        </authorList>
    </citation>
    <scope>NUCLEOTIDE SEQUENCE</scope>
    <source>
        <strain evidence="2">JCM 4369</strain>
    </source>
</reference>
<organism evidence="2 3">
    <name type="scientific">Streptomyces filipinensis</name>
    <dbReference type="NCBI Taxonomy" id="66887"/>
    <lineage>
        <taxon>Bacteria</taxon>
        <taxon>Bacillati</taxon>
        <taxon>Actinomycetota</taxon>
        <taxon>Actinomycetes</taxon>
        <taxon>Kitasatosporales</taxon>
        <taxon>Streptomycetaceae</taxon>
        <taxon>Streptomyces</taxon>
    </lineage>
</organism>
<evidence type="ECO:0000313" key="3">
    <source>
        <dbReference type="Proteomes" id="UP000618795"/>
    </source>
</evidence>
<name>A0A918I7W3_9ACTN</name>
<feature type="compositionally biased region" description="Basic and acidic residues" evidence="1">
    <location>
        <begin position="135"/>
        <end position="173"/>
    </location>
</feature>
<reference evidence="2" key="2">
    <citation type="submission" date="2020-09" db="EMBL/GenBank/DDBJ databases">
        <authorList>
            <person name="Sun Q."/>
            <person name="Ohkuma M."/>
        </authorList>
    </citation>
    <scope>NUCLEOTIDE SEQUENCE</scope>
    <source>
        <strain evidence="2">JCM 4369</strain>
    </source>
</reference>
<dbReference type="Proteomes" id="UP000618795">
    <property type="component" value="Unassembled WGS sequence"/>
</dbReference>
<evidence type="ECO:0000313" key="2">
    <source>
        <dbReference type="EMBL" id="GGU85104.1"/>
    </source>
</evidence>
<protein>
    <submittedName>
        <fullName evidence="2">Uncharacterized protein</fullName>
    </submittedName>
</protein>
<dbReference type="AlphaFoldDB" id="A0A918I7W3"/>